<dbReference type="EMBL" id="VDEP01000438">
    <property type="protein sequence ID" value="KAA1083486.1"/>
    <property type="molecule type" value="Genomic_DNA"/>
</dbReference>
<keyword evidence="4" id="KW-1185">Reference proteome</keyword>
<reference evidence="4 5" key="1">
    <citation type="submission" date="2019-05" db="EMBL/GenBank/DDBJ databases">
        <title>Emergence of the Ug99 lineage of the wheat stem rust pathogen through somatic hybridization.</title>
        <authorList>
            <person name="Li F."/>
            <person name="Upadhyaya N.M."/>
            <person name="Sperschneider J."/>
            <person name="Matny O."/>
            <person name="Nguyen-Phuc H."/>
            <person name="Mago R."/>
            <person name="Raley C."/>
            <person name="Miller M.E."/>
            <person name="Silverstein K.A.T."/>
            <person name="Henningsen E."/>
            <person name="Hirsch C.D."/>
            <person name="Visser B."/>
            <person name="Pretorius Z.A."/>
            <person name="Steffenson B.J."/>
            <person name="Schwessinger B."/>
            <person name="Dodds P.N."/>
            <person name="Figueroa M."/>
        </authorList>
    </citation>
    <scope>NUCLEOTIDE SEQUENCE [LARGE SCALE GENOMIC DNA]</scope>
    <source>
        <strain evidence="3">21-0</strain>
        <strain evidence="2 5">Ug99</strain>
    </source>
</reference>
<dbReference type="AlphaFoldDB" id="A0A5B0NZ60"/>
<evidence type="ECO:0000313" key="5">
    <source>
        <dbReference type="Proteomes" id="UP000325313"/>
    </source>
</evidence>
<accession>A0A5B0NZ60</accession>
<evidence type="ECO:0000313" key="3">
    <source>
        <dbReference type="EMBL" id="KAA1094032.1"/>
    </source>
</evidence>
<evidence type="ECO:0000256" key="1">
    <source>
        <dbReference type="SAM" id="MobiDB-lite"/>
    </source>
</evidence>
<comment type="caution">
    <text evidence="3">The sequence shown here is derived from an EMBL/GenBank/DDBJ whole genome shotgun (WGS) entry which is preliminary data.</text>
</comment>
<protein>
    <submittedName>
        <fullName evidence="3">Uncharacterized protein</fullName>
    </submittedName>
</protein>
<sequence>MMTERTEVSLGSSVQIIPPSPAVLATQAGCFTHDVGNPTRRNSLLKASKKITQDNNGAPGSVPFTHLATLLNLSPNQPPPLIGDTPGSTVGKIVNEQPSALTVAQSVGALTAPINAESSSSAAEKPSNFKRNLSGEFKIRLKVMKRSEGNQNSGTQPNIEGQQNYNNIPKNDNLTPIGKGSES</sequence>
<evidence type="ECO:0000313" key="2">
    <source>
        <dbReference type="EMBL" id="KAA1083486.1"/>
    </source>
</evidence>
<dbReference type="Proteomes" id="UP000325313">
    <property type="component" value="Unassembled WGS sequence"/>
</dbReference>
<evidence type="ECO:0000313" key="4">
    <source>
        <dbReference type="Proteomes" id="UP000324748"/>
    </source>
</evidence>
<dbReference type="Proteomes" id="UP000324748">
    <property type="component" value="Unassembled WGS sequence"/>
</dbReference>
<feature type="compositionally biased region" description="Polar residues" evidence="1">
    <location>
        <begin position="149"/>
        <end position="174"/>
    </location>
</feature>
<organism evidence="3 4">
    <name type="scientific">Puccinia graminis f. sp. tritici</name>
    <dbReference type="NCBI Taxonomy" id="56615"/>
    <lineage>
        <taxon>Eukaryota</taxon>
        <taxon>Fungi</taxon>
        <taxon>Dikarya</taxon>
        <taxon>Basidiomycota</taxon>
        <taxon>Pucciniomycotina</taxon>
        <taxon>Pucciniomycetes</taxon>
        <taxon>Pucciniales</taxon>
        <taxon>Pucciniaceae</taxon>
        <taxon>Puccinia</taxon>
    </lineage>
</organism>
<name>A0A5B0NZ60_PUCGR</name>
<gene>
    <name evidence="3" type="ORF">PGT21_006840</name>
    <name evidence="2" type="ORF">PGTUg99_035034</name>
</gene>
<proteinExistence type="predicted"/>
<feature type="region of interest" description="Disordered" evidence="1">
    <location>
        <begin position="144"/>
        <end position="183"/>
    </location>
</feature>
<dbReference type="EMBL" id="VSWC01000079">
    <property type="protein sequence ID" value="KAA1094032.1"/>
    <property type="molecule type" value="Genomic_DNA"/>
</dbReference>